<feature type="signal peptide" evidence="1">
    <location>
        <begin position="1"/>
        <end position="24"/>
    </location>
</feature>
<gene>
    <name evidence="3" type="ORF">PQG98_00055</name>
</gene>
<accession>A0ABT5H2R9</accession>
<proteinExistence type="predicted"/>
<dbReference type="RefSeq" id="WP_143868450.1">
    <property type="nucleotide sequence ID" value="NZ_CP059856.1"/>
</dbReference>
<dbReference type="Proteomes" id="UP001215398">
    <property type="component" value="Unassembled WGS sequence"/>
</dbReference>
<evidence type="ECO:0000259" key="2">
    <source>
        <dbReference type="Pfam" id="PF13648"/>
    </source>
</evidence>
<sequence length="155" mass="17747">MKILRFIGMAVIAVIMSVNFVACSDDDEDIDTAQLEGTWGLTNDEGYEVYEGEKESWNDQYDPANPISDCEKVIISKIADNTYSVTYYDYYNNQWHQNDIEKFTLDGNNLIPVDGGGTEFTSVKLLVVNSSQLVVEQKETDEDGDFYRKMTYKRM</sequence>
<feature type="domain" description="Lipocalin-like" evidence="2">
    <location>
        <begin position="35"/>
        <end position="134"/>
    </location>
</feature>
<reference evidence="3 4" key="1">
    <citation type="submission" date="2023-01" db="EMBL/GenBank/DDBJ databases">
        <title>Exploring GABA producing Bacteroides strains toward improving mental health.</title>
        <authorList>
            <person name="Yousuf B."/>
            <person name="Bouhlel N.E."/>
            <person name="Mottawea W."/>
            <person name="Hammami R."/>
        </authorList>
    </citation>
    <scope>NUCLEOTIDE SEQUENCE [LARGE SCALE GENOMIC DNA]</scope>
    <source>
        <strain evidence="3 4">UO.H1054</strain>
    </source>
</reference>
<name>A0ABT5H2R9_9BACE</name>
<keyword evidence="4" id="KW-1185">Reference proteome</keyword>
<evidence type="ECO:0000313" key="3">
    <source>
        <dbReference type="EMBL" id="MDC7134737.1"/>
    </source>
</evidence>
<evidence type="ECO:0000256" key="1">
    <source>
        <dbReference type="SAM" id="SignalP"/>
    </source>
</evidence>
<keyword evidence="1" id="KW-0732">Signal</keyword>
<organism evidence="3 4">
    <name type="scientific">Bacteroides zhangwenhongii</name>
    <dbReference type="NCBI Taxonomy" id="2650157"/>
    <lineage>
        <taxon>Bacteria</taxon>
        <taxon>Pseudomonadati</taxon>
        <taxon>Bacteroidota</taxon>
        <taxon>Bacteroidia</taxon>
        <taxon>Bacteroidales</taxon>
        <taxon>Bacteroidaceae</taxon>
        <taxon>Bacteroides</taxon>
    </lineage>
</organism>
<dbReference type="EMBL" id="JAQPYS010000001">
    <property type="protein sequence ID" value="MDC7134737.1"/>
    <property type="molecule type" value="Genomic_DNA"/>
</dbReference>
<dbReference type="InterPro" id="IPR024311">
    <property type="entry name" value="Lipocalin-like"/>
</dbReference>
<evidence type="ECO:0000313" key="4">
    <source>
        <dbReference type="Proteomes" id="UP001215398"/>
    </source>
</evidence>
<protein>
    <submittedName>
        <fullName evidence="3">Lipocalin family protein</fullName>
    </submittedName>
</protein>
<comment type="caution">
    <text evidence="3">The sequence shown here is derived from an EMBL/GenBank/DDBJ whole genome shotgun (WGS) entry which is preliminary data.</text>
</comment>
<dbReference type="Pfam" id="PF13648">
    <property type="entry name" value="Lipocalin_4"/>
    <property type="match status" value="1"/>
</dbReference>
<feature type="chain" id="PRO_5045643379" evidence="1">
    <location>
        <begin position="25"/>
        <end position="155"/>
    </location>
</feature>